<evidence type="ECO:0000259" key="1">
    <source>
        <dbReference type="PROSITE" id="PS51832"/>
    </source>
</evidence>
<dbReference type="SUPFAM" id="SSF109604">
    <property type="entry name" value="HD-domain/PDEase-like"/>
    <property type="match status" value="1"/>
</dbReference>
<organism evidence="2 3">
    <name type="scientific">Chromatium okenii</name>
    <dbReference type="NCBI Taxonomy" id="61644"/>
    <lineage>
        <taxon>Bacteria</taxon>
        <taxon>Pseudomonadati</taxon>
        <taxon>Pseudomonadota</taxon>
        <taxon>Gammaproteobacteria</taxon>
        <taxon>Chromatiales</taxon>
        <taxon>Chromatiaceae</taxon>
        <taxon>Chromatium</taxon>
    </lineage>
</organism>
<dbReference type="PANTHER" id="PTHR45228">
    <property type="entry name" value="CYCLIC DI-GMP PHOSPHODIESTERASE TM_0186-RELATED"/>
    <property type="match status" value="1"/>
</dbReference>
<evidence type="ECO:0000313" key="2">
    <source>
        <dbReference type="EMBL" id="PQJ95081.1"/>
    </source>
</evidence>
<feature type="domain" description="HD-GYP" evidence="1">
    <location>
        <begin position="7"/>
        <end position="198"/>
    </location>
</feature>
<sequence>MKLSDDLLQGNTELMAVLGSAIAKRDSDTNSHNYRVTIYAIRLAEALKLNPFDIHRLIAGAFLHDVGKIGISDNILLKPDKLTAEEFAIMRTHVLLGVEIIAHSAWLMGAREVVEYHHEKYDGSGYLQGLKGDEIPFNARIFAVVDVFDALTSRRPYKAPMEFNDAMAILHRDRGRHFDPIVVDAFNVIARDLHQTRV</sequence>
<dbReference type="Gene3D" id="1.10.3210.10">
    <property type="entry name" value="Hypothetical protein af1432"/>
    <property type="match status" value="1"/>
</dbReference>
<reference evidence="2 3" key="1">
    <citation type="submission" date="2018-01" db="EMBL/GenBank/DDBJ databases">
        <title>The complete genome sequence of Chromatium okenii LaCa, a purple sulfur bacterium with a turbulent life.</title>
        <authorList>
            <person name="Luedin S.M."/>
            <person name="Liechti N."/>
            <person name="Storelli N."/>
            <person name="Danza F."/>
            <person name="Wittwer M."/>
            <person name="Pothier J.F."/>
            <person name="Tonolla M.A."/>
        </authorList>
    </citation>
    <scope>NUCLEOTIDE SEQUENCE [LARGE SCALE GENOMIC DNA]</scope>
    <source>
        <strain evidence="2 3">LaCa</strain>
    </source>
</reference>
<gene>
    <name evidence="2" type="ORF">CXB77_12240</name>
</gene>
<evidence type="ECO:0000313" key="3">
    <source>
        <dbReference type="Proteomes" id="UP000239936"/>
    </source>
</evidence>
<dbReference type="InterPro" id="IPR037522">
    <property type="entry name" value="HD_GYP_dom"/>
</dbReference>
<dbReference type="Pfam" id="PF13487">
    <property type="entry name" value="HD_5"/>
    <property type="match status" value="1"/>
</dbReference>
<dbReference type="CDD" id="cd00077">
    <property type="entry name" value="HDc"/>
    <property type="match status" value="1"/>
</dbReference>
<dbReference type="RefSeq" id="WP_105074137.1">
    <property type="nucleotide sequence ID" value="NZ_PPGH01000037.1"/>
</dbReference>
<dbReference type="OrthoDB" id="9802066at2"/>
<dbReference type="Proteomes" id="UP000239936">
    <property type="component" value="Unassembled WGS sequence"/>
</dbReference>
<accession>A0A2S7XNW9</accession>
<name>A0A2S7XNW9_9GAMM</name>
<protein>
    <recommendedName>
        <fullName evidence="1">HD-GYP domain-containing protein</fullName>
    </recommendedName>
</protein>
<dbReference type="AlphaFoldDB" id="A0A2S7XNW9"/>
<dbReference type="InterPro" id="IPR003607">
    <property type="entry name" value="HD/PDEase_dom"/>
</dbReference>
<dbReference type="SMART" id="SM00471">
    <property type="entry name" value="HDc"/>
    <property type="match status" value="1"/>
</dbReference>
<keyword evidence="3" id="KW-1185">Reference proteome</keyword>
<dbReference type="PROSITE" id="PS51832">
    <property type="entry name" value="HD_GYP"/>
    <property type="match status" value="1"/>
</dbReference>
<dbReference type="GO" id="GO:0008081">
    <property type="term" value="F:phosphoric diester hydrolase activity"/>
    <property type="evidence" value="ECO:0007669"/>
    <property type="project" value="UniProtKB-ARBA"/>
</dbReference>
<proteinExistence type="predicted"/>
<dbReference type="EMBL" id="PPGH01000037">
    <property type="protein sequence ID" value="PQJ95081.1"/>
    <property type="molecule type" value="Genomic_DNA"/>
</dbReference>
<comment type="caution">
    <text evidence="2">The sequence shown here is derived from an EMBL/GenBank/DDBJ whole genome shotgun (WGS) entry which is preliminary data.</text>
</comment>
<dbReference type="InterPro" id="IPR052020">
    <property type="entry name" value="Cyclic_di-GMP/3'3'-cGAMP_PDE"/>
</dbReference>